<protein>
    <submittedName>
        <fullName evidence="2">Uncharacterized protein</fullName>
    </submittedName>
</protein>
<dbReference type="Proteomes" id="UP000015104">
    <property type="component" value="Unassembled WGS sequence"/>
</dbReference>
<keyword evidence="3" id="KW-1185">Reference proteome</keyword>
<organism evidence="2 3">
    <name type="scientific">Tetranychus urticae</name>
    <name type="common">Two-spotted spider mite</name>
    <dbReference type="NCBI Taxonomy" id="32264"/>
    <lineage>
        <taxon>Eukaryota</taxon>
        <taxon>Metazoa</taxon>
        <taxon>Ecdysozoa</taxon>
        <taxon>Arthropoda</taxon>
        <taxon>Chelicerata</taxon>
        <taxon>Arachnida</taxon>
        <taxon>Acari</taxon>
        <taxon>Acariformes</taxon>
        <taxon>Trombidiformes</taxon>
        <taxon>Prostigmata</taxon>
        <taxon>Eleutherengona</taxon>
        <taxon>Raphignathae</taxon>
        <taxon>Tetranychoidea</taxon>
        <taxon>Tetranychidae</taxon>
        <taxon>Tetranychus</taxon>
    </lineage>
</organism>
<proteinExistence type="predicted"/>
<keyword evidence="1" id="KW-0472">Membrane</keyword>
<sequence length="121" mass="14038">MDSPKFDPFPCLLLPVDHFIAYNTVNISTCLIHFVAFLFHQHLSVIPFSLIFTLLSSFIIHLYPPIVHICKQMRDTNLFTRVYLNTIVSRKKRNTITFNLKVFTSLSPNSVLVLIKIINIF</sequence>
<evidence type="ECO:0000313" key="3">
    <source>
        <dbReference type="Proteomes" id="UP000015104"/>
    </source>
</evidence>
<evidence type="ECO:0000313" key="2">
    <source>
        <dbReference type="EnsemblMetazoa" id="tetur02g14681.1"/>
    </source>
</evidence>
<dbReference type="EMBL" id="CAEY01000823">
    <property type="status" value="NOT_ANNOTATED_CDS"/>
    <property type="molecule type" value="Genomic_DNA"/>
</dbReference>
<dbReference type="HOGENOM" id="CLU_2041022_0_0_1"/>
<evidence type="ECO:0000256" key="1">
    <source>
        <dbReference type="SAM" id="Phobius"/>
    </source>
</evidence>
<reference evidence="2" key="2">
    <citation type="submission" date="2015-06" db="UniProtKB">
        <authorList>
            <consortium name="EnsemblMetazoa"/>
        </authorList>
    </citation>
    <scope>IDENTIFICATION</scope>
</reference>
<reference evidence="3" key="1">
    <citation type="submission" date="2011-08" db="EMBL/GenBank/DDBJ databases">
        <authorList>
            <person name="Rombauts S."/>
        </authorList>
    </citation>
    <scope>NUCLEOTIDE SEQUENCE</scope>
    <source>
        <strain evidence="3">London</strain>
    </source>
</reference>
<feature type="transmembrane region" description="Helical" evidence="1">
    <location>
        <begin position="46"/>
        <end position="64"/>
    </location>
</feature>
<accession>T1JY75</accession>
<keyword evidence="1" id="KW-1133">Transmembrane helix</keyword>
<keyword evidence="1" id="KW-0812">Transmembrane</keyword>
<name>T1JY75_TETUR</name>
<dbReference type="AlphaFoldDB" id="T1JY75"/>
<dbReference type="EnsemblMetazoa" id="tetur02g14681.1">
    <property type="protein sequence ID" value="tetur02g14681.1"/>
    <property type="gene ID" value="tetur02g14681"/>
</dbReference>